<dbReference type="PANTHER" id="PTHR30055">
    <property type="entry name" value="HTH-TYPE TRANSCRIPTIONAL REGULATOR RUTR"/>
    <property type="match status" value="1"/>
</dbReference>
<dbReference type="RefSeq" id="WP_381420416.1">
    <property type="nucleotide sequence ID" value="NZ_JBHSDH010000005.1"/>
</dbReference>
<accession>A0ABV8RBR8</accession>
<proteinExistence type="predicted"/>
<protein>
    <submittedName>
        <fullName evidence="6">TetR/AcrR family transcriptional regulator</fullName>
    </submittedName>
</protein>
<evidence type="ECO:0000256" key="1">
    <source>
        <dbReference type="ARBA" id="ARBA00023015"/>
    </source>
</evidence>
<dbReference type="Proteomes" id="UP001595887">
    <property type="component" value="Unassembled WGS sequence"/>
</dbReference>
<evidence type="ECO:0000256" key="2">
    <source>
        <dbReference type="ARBA" id="ARBA00023125"/>
    </source>
</evidence>
<gene>
    <name evidence="6" type="ORF">ACFOWX_00090</name>
</gene>
<dbReference type="InterPro" id="IPR036271">
    <property type="entry name" value="Tet_transcr_reg_TetR-rel_C_sf"/>
</dbReference>
<name>A0ABV8RBR8_9SPHN</name>
<evidence type="ECO:0000256" key="4">
    <source>
        <dbReference type="PROSITE-ProRule" id="PRU00335"/>
    </source>
</evidence>
<dbReference type="PRINTS" id="PR00455">
    <property type="entry name" value="HTHTETR"/>
</dbReference>
<dbReference type="Pfam" id="PF13305">
    <property type="entry name" value="TetR_C_33"/>
    <property type="match status" value="1"/>
</dbReference>
<keyword evidence="3" id="KW-0804">Transcription</keyword>
<dbReference type="InterPro" id="IPR025996">
    <property type="entry name" value="MT1864/Rv1816-like_C"/>
</dbReference>
<dbReference type="PROSITE" id="PS50977">
    <property type="entry name" value="HTH_TETR_2"/>
    <property type="match status" value="1"/>
</dbReference>
<dbReference type="EMBL" id="JBHSDH010000005">
    <property type="protein sequence ID" value="MFC4290814.1"/>
    <property type="molecule type" value="Genomic_DNA"/>
</dbReference>
<organism evidence="6 7">
    <name type="scientific">Sphingorhabdus arenilitoris</name>
    <dbReference type="NCBI Taxonomy" id="1490041"/>
    <lineage>
        <taxon>Bacteria</taxon>
        <taxon>Pseudomonadati</taxon>
        <taxon>Pseudomonadota</taxon>
        <taxon>Alphaproteobacteria</taxon>
        <taxon>Sphingomonadales</taxon>
        <taxon>Sphingomonadaceae</taxon>
        <taxon>Sphingorhabdus</taxon>
    </lineage>
</organism>
<sequence length="230" mass="24563">MRIIASTAEGIYELLVAGPWDYVYVANMGSKDNSVNIKNDTPRYHHGDLRGALIAAGLELIKERAADDLSLREVARHVGVSATAIYRHFPDKQALLFALCERGAQDMAALQQAAVDEAGGGEAGFRAAGRAYILFALANPGLYRLMMATKASADHYDANASAMEAPMTILHNCVSAVLPAGAGPLQHKVTGLHAWSMVHGISMLMLDGLVAPDGEVIDALVQMPIDRRGQ</sequence>
<feature type="DNA-binding region" description="H-T-H motif" evidence="4">
    <location>
        <begin position="70"/>
        <end position="89"/>
    </location>
</feature>
<dbReference type="Pfam" id="PF00440">
    <property type="entry name" value="TetR_N"/>
    <property type="match status" value="1"/>
</dbReference>
<dbReference type="InterPro" id="IPR009057">
    <property type="entry name" value="Homeodomain-like_sf"/>
</dbReference>
<keyword evidence="2 4" id="KW-0238">DNA-binding</keyword>
<dbReference type="PANTHER" id="PTHR30055:SF234">
    <property type="entry name" value="HTH-TYPE TRANSCRIPTIONAL REGULATOR BETI"/>
    <property type="match status" value="1"/>
</dbReference>
<keyword evidence="7" id="KW-1185">Reference proteome</keyword>
<dbReference type="InterPro" id="IPR050109">
    <property type="entry name" value="HTH-type_TetR-like_transc_reg"/>
</dbReference>
<comment type="caution">
    <text evidence="6">The sequence shown here is derived from an EMBL/GenBank/DDBJ whole genome shotgun (WGS) entry which is preliminary data.</text>
</comment>
<dbReference type="SUPFAM" id="SSF48498">
    <property type="entry name" value="Tetracyclin repressor-like, C-terminal domain"/>
    <property type="match status" value="1"/>
</dbReference>
<evidence type="ECO:0000256" key="3">
    <source>
        <dbReference type="ARBA" id="ARBA00023163"/>
    </source>
</evidence>
<reference evidence="7" key="1">
    <citation type="journal article" date="2019" name="Int. J. Syst. Evol. Microbiol.">
        <title>The Global Catalogue of Microorganisms (GCM) 10K type strain sequencing project: providing services to taxonomists for standard genome sequencing and annotation.</title>
        <authorList>
            <consortium name="The Broad Institute Genomics Platform"/>
            <consortium name="The Broad Institute Genome Sequencing Center for Infectious Disease"/>
            <person name="Wu L."/>
            <person name="Ma J."/>
        </authorList>
    </citation>
    <scope>NUCLEOTIDE SEQUENCE [LARGE SCALE GENOMIC DNA]</scope>
    <source>
        <strain evidence="7">CECT 8531</strain>
    </source>
</reference>
<keyword evidence="1" id="KW-0805">Transcription regulation</keyword>
<dbReference type="InterPro" id="IPR001647">
    <property type="entry name" value="HTH_TetR"/>
</dbReference>
<dbReference type="Gene3D" id="1.10.357.10">
    <property type="entry name" value="Tetracycline Repressor, domain 2"/>
    <property type="match status" value="1"/>
</dbReference>
<evidence type="ECO:0000313" key="7">
    <source>
        <dbReference type="Proteomes" id="UP001595887"/>
    </source>
</evidence>
<feature type="domain" description="HTH tetR-type" evidence="5">
    <location>
        <begin position="47"/>
        <end position="107"/>
    </location>
</feature>
<evidence type="ECO:0000259" key="5">
    <source>
        <dbReference type="PROSITE" id="PS50977"/>
    </source>
</evidence>
<dbReference type="SUPFAM" id="SSF46689">
    <property type="entry name" value="Homeodomain-like"/>
    <property type="match status" value="1"/>
</dbReference>
<evidence type="ECO:0000313" key="6">
    <source>
        <dbReference type="EMBL" id="MFC4290814.1"/>
    </source>
</evidence>